<dbReference type="PANTHER" id="PTHR43649">
    <property type="entry name" value="ARABINOSE-BINDING PROTEIN-RELATED"/>
    <property type="match status" value="1"/>
</dbReference>
<evidence type="ECO:0000256" key="1">
    <source>
        <dbReference type="ARBA" id="ARBA00004418"/>
    </source>
</evidence>
<dbReference type="InterPro" id="IPR050490">
    <property type="entry name" value="Bact_solute-bd_prot1"/>
</dbReference>
<proteinExistence type="inferred from homology"/>
<dbReference type="InterPro" id="IPR006059">
    <property type="entry name" value="SBP"/>
</dbReference>
<comment type="subcellular location">
    <subcellularLocation>
        <location evidence="1">Periplasm</location>
    </subcellularLocation>
</comment>
<comment type="similarity">
    <text evidence="2">Belongs to the bacterial solute-binding protein 1 family.</text>
</comment>
<evidence type="ECO:0000256" key="2">
    <source>
        <dbReference type="ARBA" id="ARBA00008520"/>
    </source>
</evidence>
<protein>
    <submittedName>
        <fullName evidence="5">ABC transporter substrate-binding protein</fullName>
    </submittedName>
</protein>
<accession>A0A2S9Q3P4</accession>
<feature type="signal peptide" evidence="4">
    <location>
        <begin position="1"/>
        <end position="26"/>
    </location>
</feature>
<evidence type="ECO:0000313" key="5">
    <source>
        <dbReference type="EMBL" id="PRH83924.1"/>
    </source>
</evidence>
<evidence type="ECO:0000313" key="6">
    <source>
        <dbReference type="Proteomes" id="UP000237682"/>
    </source>
</evidence>
<evidence type="ECO:0000256" key="4">
    <source>
        <dbReference type="SAM" id="SignalP"/>
    </source>
</evidence>
<dbReference type="Pfam" id="PF01547">
    <property type="entry name" value="SBP_bac_1"/>
    <property type="match status" value="1"/>
</dbReference>
<dbReference type="Gene3D" id="3.40.190.10">
    <property type="entry name" value="Periplasmic binding protein-like II"/>
    <property type="match status" value="2"/>
</dbReference>
<gene>
    <name evidence="5" type="ORF">C5L14_29660</name>
</gene>
<dbReference type="Proteomes" id="UP000237682">
    <property type="component" value="Unassembled WGS sequence"/>
</dbReference>
<dbReference type="GO" id="GO:0042597">
    <property type="term" value="C:periplasmic space"/>
    <property type="evidence" value="ECO:0007669"/>
    <property type="project" value="UniProtKB-SubCell"/>
</dbReference>
<keyword evidence="4" id="KW-0732">Signal</keyword>
<sequence length="489" mass="53002">MASRSGVVGAALMAAALAGATVPAMAGEFDGVTVNIMTQTGAIQEPLQRRAPEFEKLTGAKINVIAVPFSDLYQKVLTDWASGTNSVDAAVFAPQWMVDYVAGGYLEDIGNRVAKDKAMAWDDIAPFFRDFSSSYGGKTYLVPLDGDFHMLYYRTDIFEKAGLKPPTTWDEYLEAAKKLNGMEVDGQKVYGSCIAKKRNAQSYWFVTDVVGSMTQSKGTSQGTFFNTKDMTPLVDNEAFRKALAFLKESGKYGPPDELNMDVSDTRPLFTSGKCALNLDWGDVGVLAIDPATSKVIDKTGATIMPGSKQVLNWDSGKLEACSKETCPNAIDGVNHAPYAAFGGWSGGINAKAQDKVKDAAYAFFSYMTAPAQSNVDVTIGKTGFNAYRTSQLSYNEGWKKAGMSEKAAASYLGAIKDSLNSPNMILDLRIPQNQKYQQVVLDEAIARFLAGEIDEEATIKAVADGWKDLNDQIGTEDQLKFYKNTLGAK</sequence>
<keyword evidence="3" id="KW-0574">Periplasm</keyword>
<name>A0A2S9Q3P4_9HYPH</name>
<dbReference type="PANTHER" id="PTHR43649:SF12">
    <property type="entry name" value="DIACETYLCHITOBIOSE BINDING PROTEIN DASA"/>
    <property type="match status" value="1"/>
</dbReference>
<organism evidence="5 6">
    <name type="scientific">Labrys okinawensis</name>
    <dbReference type="NCBI Taxonomy" id="346911"/>
    <lineage>
        <taxon>Bacteria</taxon>
        <taxon>Pseudomonadati</taxon>
        <taxon>Pseudomonadota</taxon>
        <taxon>Alphaproteobacteria</taxon>
        <taxon>Hyphomicrobiales</taxon>
        <taxon>Xanthobacteraceae</taxon>
        <taxon>Labrys</taxon>
    </lineage>
</organism>
<feature type="chain" id="PRO_5015605314" evidence="4">
    <location>
        <begin position="27"/>
        <end position="489"/>
    </location>
</feature>
<dbReference type="OrthoDB" id="9803049at2"/>
<dbReference type="AlphaFoldDB" id="A0A2S9Q3P4"/>
<dbReference type="EMBL" id="PUEJ01000018">
    <property type="protein sequence ID" value="PRH83924.1"/>
    <property type="molecule type" value="Genomic_DNA"/>
</dbReference>
<keyword evidence="6" id="KW-1185">Reference proteome</keyword>
<dbReference type="SUPFAM" id="SSF53850">
    <property type="entry name" value="Periplasmic binding protein-like II"/>
    <property type="match status" value="1"/>
</dbReference>
<evidence type="ECO:0000256" key="3">
    <source>
        <dbReference type="ARBA" id="ARBA00022764"/>
    </source>
</evidence>
<comment type="caution">
    <text evidence="5">The sequence shown here is derived from an EMBL/GenBank/DDBJ whole genome shotgun (WGS) entry which is preliminary data.</text>
</comment>
<reference evidence="5 6" key="1">
    <citation type="submission" date="2018-02" db="EMBL/GenBank/DDBJ databases">
        <title>Whole genome sequencing of endophytic bacterium.</title>
        <authorList>
            <person name="Eedara R."/>
            <person name="Podile A.R."/>
        </authorList>
    </citation>
    <scope>NUCLEOTIDE SEQUENCE [LARGE SCALE GENOMIC DNA]</scope>
    <source>
        <strain evidence="5 6">RP1T</strain>
    </source>
</reference>